<dbReference type="SUPFAM" id="SSF51197">
    <property type="entry name" value="Clavaminate synthase-like"/>
    <property type="match status" value="1"/>
</dbReference>
<comment type="similarity">
    <text evidence="2">Belongs to the gamma-BBH/TMLD family.</text>
</comment>
<evidence type="ECO:0000259" key="8">
    <source>
        <dbReference type="Pfam" id="PF06155"/>
    </source>
</evidence>
<dbReference type="CDD" id="cd00250">
    <property type="entry name" value="CAS_like"/>
    <property type="match status" value="1"/>
</dbReference>
<dbReference type="Pfam" id="PF06155">
    <property type="entry name" value="GBBH-like_N"/>
    <property type="match status" value="1"/>
</dbReference>
<evidence type="ECO:0000313" key="9">
    <source>
        <dbReference type="EMBL" id="OAX39281.1"/>
    </source>
</evidence>
<accession>A0A1B7N389</accession>
<dbReference type="Gene3D" id="3.30.2020.30">
    <property type="match status" value="1"/>
</dbReference>
<evidence type="ECO:0000256" key="4">
    <source>
        <dbReference type="ARBA" id="ARBA00022964"/>
    </source>
</evidence>
<keyword evidence="4" id="KW-0223">Dioxygenase</keyword>
<dbReference type="GO" id="GO:0046872">
    <property type="term" value="F:metal ion binding"/>
    <property type="evidence" value="ECO:0007669"/>
    <property type="project" value="UniProtKB-KW"/>
</dbReference>
<dbReference type="InterPro" id="IPR003819">
    <property type="entry name" value="TauD/TfdA-like"/>
</dbReference>
<evidence type="ECO:0000256" key="3">
    <source>
        <dbReference type="ARBA" id="ARBA00022723"/>
    </source>
</evidence>
<keyword evidence="10" id="KW-1185">Reference proteome</keyword>
<dbReference type="FunFam" id="3.30.2020.30:FF:000002">
    <property type="entry name" value="Putative gamma-butyrobetaine dioxygenase"/>
    <property type="match status" value="1"/>
</dbReference>
<dbReference type="Gene3D" id="3.60.130.10">
    <property type="entry name" value="Clavaminate synthase-like"/>
    <property type="match status" value="1"/>
</dbReference>
<dbReference type="OrthoDB" id="406634at2759"/>
<reference evidence="9 10" key="1">
    <citation type="submission" date="2016-06" db="EMBL/GenBank/DDBJ databases">
        <title>Comparative genomics of the ectomycorrhizal sister species Rhizopogon vinicolor and Rhizopogon vesiculosus (Basidiomycota: Boletales) reveals a divergence of the mating type B locus.</title>
        <authorList>
            <consortium name="DOE Joint Genome Institute"/>
            <person name="Mujic A.B."/>
            <person name="Kuo A."/>
            <person name="Tritt A."/>
            <person name="Lipzen A."/>
            <person name="Chen C."/>
            <person name="Johnson J."/>
            <person name="Sharma A."/>
            <person name="Barry K."/>
            <person name="Grigoriev I.V."/>
            <person name="Spatafora J.W."/>
        </authorList>
    </citation>
    <scope>NUCLEOTIDE SEQUENCE [LARGE SCALE GENOMIC DNA]</scope>
    <source>
        <strain evidence="9 10">AM-OR11-026</strain>
    </source>
</reference>
<proteinExistence type="inferred from homology"/>
<dbReference type="Proteomes" id="UP000092154">
    <property type="component" value="Unassembled WGS sequence"/>
</dbReference>
<keyword evidence="6" id="KW-0408">Iron</keyword>
<keyword evidence="3" id="KW-0479">Metal-binding</keyword>
<dbReference type="PANTHER" id="PTHR10696">
    <property type="entry name" value="GAMMA-BUTYROBETAINE HYDROXYLASE-RELATED"/>
    <property type="match status" value="1"/>
</dbReference>
<dbReference type="PANTHER" id="PTHR10696:SF25">
    <property type="entry name" value="OXIDOREDUCTASE AIM17-RELATED"/>
    <property type="match status" value="1"/>
</dbReference>
<sequence length="440" mass="49594">MPLPTMVNLRCSGLWARHFLNPGLPRQIIRHFRPISTGAAGVQSTDSQLIIPSLGASFPHRWLRDACQCANCVHPSTSQKLHKTSDIPADVRPVPQGVTFQEGGIHINWADNHKSFYEHSFLERYSSAPRLSSFHRDVQPISWDVSSISKLPNLFMTYEAIKKPDHLLSAITHLTRYGLLFITGVPNTEHANETCELRKLANIFGELRDTFYGELWDVKNIRNSKNIAYTNLDLGMHMDLLYFQHPPRYQILHCLHNRVVGGTSRFVDGLRAAETLQKTHSVDFNILTTTPVPFHYINDGHHLHYEHPTIELAPLSVPKATGAPTADVCAPEIKHINYSPPFQAPLLLDSTPPAFYDALGRYAALLDDPANVLAYTLREGDAVLFDNRRVLHARTSFTDDDLSTGVDGETNRWLKGCYLEADAILDRGRVLRTKLDKRSL</sequence>
<name>A0A1B7N389_9AGAM</name>
<dbReference type="GO" id="GO:0045329">
    <property type="term" value="P:carnitine biosynthetic process"/>
    <property type="evidence" value="ECO:0007669"/>
    <property type="project" value="TreeGrafter"/>
</dbReference>
<evidence type="ECO:0000259" key="7">
    <source>
        <dbReference type="Pfam" id="PF02668"/>
    </source>
</evidence>
<dbReference type="STRING" id="1314800.A0A1B7N389"/>
<evidence type="ECO:0000256" key="6">
    <source>
        <dbReference type="ARBA" id="ARBA00023004"/>
    </source>
</evidence>
<feature type="domain" description="Gamma-butyrobetaine hydroxylase-like N-terminal" evidence="8">
    <location>
        <begin position="56"/>
        <end position="122"/>
    </location>
</feature>
<protein>
    <submittedName>
        <fullName evidence="9">Clavaminate synthase-like protein</fullName>
    </submittedName>
</protein>
<dbReference type="AlphaFoldDB" id="A0A1B7N389"/>
<dbReference type="Pfam" id="PF02668">
    <property type="entry name" value="TauD"/>
    <property type="match status" value="1"/>
</dbReference>
<evidence type="ECO:0000256" key="1">
    <source>
        <dbReference type="ARBA" id="ARBA00001954"/>
    </source>
</evidence>
<keyword evidence="5" id="KW-0560">Oxidoreductase</keyword>
<comment type="cofactor">
    <cofactor evidence="1">
        <name>Fe(2+)</name>
        <dbReference type="ChEBI" id="CHEBI:29033"/>
    </cofactor>
</comment>
<gene>
    <name evidence="9" type="ORF">K503DRAFT_97854</name>
</gene>
<dbReference type="EMBL" id="KV448255">
    <property type="protein sequence ID" value="OAX39281.1"/>
    <property type="molecule type" value="Genomic_DNA"/>
</dbReference>
<dbReference type="GO" id="GO:0005739">
    <property type="term" value="C:mitochondrion"/>
    <property type="evidence" value="ECO:0007669"/>
    <property type="project" value="TreeGrafter"/>
</dbReference>
<dbReference type="InParanoid" id="A0A1B7N389"/>
<dbReference type="InterPro" id="IPR010376">
    <property type="entry name" value="GBBH-like_N"/>
</dbReference>
<feature type="domain" description="TauD/TfdA-like" evidence="7">
    <location>
        <begin position="172"/>
        <end position="418"/>
    </location>
</feature>
<evidence type="ECO:0000313" key="10">
    <source>
        <dbReference type="Proteomes" id="UP000092154"/>
    </source>
</evidence>
<dbReference type="InterPro" id="IPR038492">
    <property type="entry name" value="GBBH-like_N_sf"/>
</dbReference>
<organism evidence="9 10">
    <name type="scientific">Rhizopogon vinicolor AM-OR11-026</name>
    <dbReference type="NCBI Taxonomy" id="1314800"/>
    <lineage>
        <taxon>Eukaryota</taxon>
        <taxon>Fungi</taxon>
        <taxon>Dikarya</taxon>
        <taxon>Basidiomycota</taxon>
        <taxon>Agaricomycotina</taxon>
        <taxon>Agaricomycetes</taxon>
        <taxon>Agaricomycetidae</taxon>
        <taxon>Boletales</taxon>
        <taxon>Suillineae</taxon>
        <taxon>Rhizopogonaceae</taxon>
        <taxon>Rhizopogon</taxon>
    </lineage>
</organism>
<dbReference type="InterPro" id="IPR042098">
    <property type="entry name" value="TauD-like_sf"/>
</dbReference>
<dbReference type="InterPro" id="IPR050411">
    <property type="entry name" value="AlphaKG_dependent_hydroxylases"/>
</dbReference>
<evidence type="ECO:0000256" key="5">
    <source>
        <dbReference type="ARBA" id="ARBA00023002"/>
    </source>
</evidence>
<evidence type="ECO:0000256" key="2">
    <source>
        <dbReference type="ARBA" id="ARBA00008654"/>
    </source>
</evidence>
<dbReference type="GO" id="GO:0016706">
    <property type="term" value="F:2-oxoglutarate-dependent dioxygenase activity"/>
    <property type="evidence" value="ECO:0007669"/>
    <property type="project" value="UniProtKB-ARBA"/>
</dbReference>